<keyword evidence="13" id="KW-1185">Reference proteome</keyword>
<organism evidence="12 13">
    <name type="scientific">Chiloscyllium punctatum</name>
    <name type="common">Brownbanded bambooshark</name>
    <name type="synonym">Hemiscyllium punctatum</name>
    <dbReference type="NCBI Taxonomy" id="137246"/>
    <lineage>
        <taxon>Eukaryota</taxon>
        <taxon>Metazoa</taxon>
        <taxon>Chordata</taxon>
        <taxon>Craniata</taxon>
        <taxon>Vertebrata</taxon>
        <taxon>Chondrichthyes</taxon>
        <taxon>Elasmobranchii</taxon>
        <taxon>Galeomorphii</taxon>
        <taxon>Galeoidea</taxon>
        <taxon>Orectolobiformes</taxon>
        <taxon>Hemiscylliidae</taxon>
        <taxon>Chiloscyllium</taxon>
    </lineage>
</organism>
<dbReference type="CDD" id="cd15011">
    <property type="entry name" value="7tmA_GPR149"/>
    <property type="match status" value="1"/>
</dbReference>
<accession>A0A401SPH7</accession>
<dbReference type="OrthoDB" id="9944911at2759"/>
<evidence type="ECO:0000256" key="8">
    <source>
        <dbReference type="ARBA" id="ARBA00023224"/>
    </source>
</evidence>
<sequence length="713" mass="79116">MSETPRRLSSMNRSHWFSGDPEVAGPTLDTPVGGKSVNVYLFCLTLICTPLIFLGSVYSLTCLLRTRNKNFLVVIMASLAVDDLLYVVALSMFMPMQWGREKVPSSVCTISAALYLLQGVSAALKSSLIVSYNYYTTRRTRLFRGNQQSVPMIWLLAILWAISLLVSVLPVFGWGTFIPTPWGCLVDHTSSYVPLLFALYSACLLVLTTFSVPLTYKLLCSTGQQQTQLNPSYHQVTNSTDPAGNVSALESPADRTLRCLPTDINWSSDVKSQADVLHSSHRQSNGVKHRNQTVEFAQKRFSLILAMMKVVLWLPLMIQLLVHHVTKLENESFESLGFVLTLLAAAITPVFVLSERWIHLPCGCIINCRKNVYTVASEPVRAKRRGFEFNLSFQQGYEVYKISQANSCSVEENKSPSHHSLTAFASECSKFAPVQQKETQSDARVEISTTAPRDSSLRGSTDQSAEACKVTTRQDKGSSKEPRRSGAATPEGSERKLAQEEGRKLELVDWEWCRSKSERTPRQRTDGLSIPLCAFQGTVSLHAPTTGKTLSLSTYEISGEGCKITPVAKKVEVYRSKSVGHEPSAEDMPGCLADTSVKIHLEVLEICDNEEALDTVSIVSNISQSSAQARSPSLRYSRRENRFVSVDLAESASYSLIIPTGHSGSDISISIPDTVEAHRQNSCKQHHDRSGYQEEIQLLNEAYRRQEEISNNC</sequence>
<keyword evidence="6 10" id="KW-0472">Membrane</keyword>
<keyword evidence="4 10" id="KW-1133">Transmembrane helix</keyword>
<feature type="transmembrane region" description="Helical" evidence="10">
    <location>
        <begin position="301"/>
        <end position="323"/>
    </location>
</feature>
<dbReference type="GO" id="GO:0007218">
    <property type="term" value="P:neuropeptide signaling pathway"/>
    <property type="evidence" value="ECO:0007669"/>
    <property type="project" value="TreeGrafter"/>
</dbReference>
<name>A0A401SPH7_CHIPU</name>
<dbReference type="Proteomes" id="UP000287033">
    <property type="component" value="Unassembled WGS sequence"/>
</dbReference>
<gene>
    <name evidence="12" type="ORF">chiPu_0010753</name>
</gene>
<evidence type="ECO:0000256" key="2">
    <source>
        <dbReference type="ARBA" id="ARBA00022475"/>
    </source>
</evidence>
<dbReference type="Gene3D" id="1.20.1070.10">
    <property type="entry name" value="Rhodopsin 7-helix transmembrane proteins"/>
    <property type="match status" value="1"/>
</dbReference>
<dbReference type="PROSITE" id="PS50262">
    <property type="entry name" value="G_PROTEIN_RECEP_F1_2"/>
    <property type="match status" value="1"/>
</dbReference>
<dbReference type="STRING" id="137246.A0A401SPH7"/>
<dbReference type="GO" id="GO:0042923">
    <property type="term" value="F:neuropeptide binding"/>
    <property type="evidence" value="ECO:0007669"/>
    <property type="project" value="TreeGrafter"/>
</dbReference>
<evidence type="ECO:0000256" key="6">
    <source>
        <dbReference type="ARBA" id="ARBA00023136"/>
    </source>
</evidence>
<dbReference type="OMA" id="TKVVLWL"/>
<evidence type="ECO:0000256" key="4">
    <source>
        <dbReference type="ARBA" id="ARBA00022989"/>
    </source>
</evidence>
<evidence type="ECO:0000256" key="9">
    <source>
        <dbReference type="SAM" id="MobiDB-lite"/>
    </source>
</evidence>
<feature type="compositionally biased region" description="Basic and acidic residues" evidence="9">
    <location>
        <begin position="472"/>
        <end position="484"/>
    </location>
</feature>
<dbReference type="GO" id="GO:0004930">
    <property type="term" value="F:G protein-coupled receptor activity"/>
    <property type="evidence" value="ECO:0007669"/>
    <property type="project" value="UniProtKB-KW"/>
</dbReference>
<keyword evidence="2" id="KW-1003">Cell membrane</keyword>
<evidence type="ECO:0000313" key="12">
    <source>
        <dbReference type="EMBL" id="GCC32292.1"/>
    </source>
</evidence>
<dbReference type="AlphaFoldDB" id="A0A401SPH7"/>
<feature type="region of interest" description="Disordered" evidence="9">
    <location>
        <begin position="435"/>
        <end position="500"/>
    </location>
</feature>
<reference evidence="12 13" key="1">
    <citation type="journal article" date="2018" name="Nat. Ecol. Evol.">
        <title>Shark genomes provide insights into elasmobranch evolution and the origin of vertebrates.</title>
        <authorList>
            <person name="Hara Y"/>
            <person name="Yamaguchi K"/>
            <person name="Onimaru K"/>
            <person name="Kadota M"/>
            <person name="Koyanagi M"/>
            <person name="Keeley SD"/>
            <person name="Tatsumi K"/>
            <person name="Tanaka K"/>
            <person name="Motone F"/>
            <person name="Kageyama Y"/>
            <person name="Nozu R"/>
            <person name="Adachi N"/>
            <person name="Nishimura O"/>
            <person name="Nakagawa R"/>
            <person name="Tanegashima C"/>
            <person name="Kiyatake I"/>
            <person name="Matsumoto R"/>
            <person name="Murakumo K"/>
            <person name="Nishida K"/>
            <person name="Terakita A"/>
            <person name="Kuratani S"/>
            <person name="Sato K"/>
            <person name="Hyodo S Kuraku.S."/>
        </authorList>
    </citation>
    <scope>NUCLEOTIDE SEQUENCE [LARGE SCALE GENOMIC DNA]</scope>
</reference>
<dbReference type="PANTHER" id="PTHR24229:SF32">
    <property type="entry name" value="G-PROTEIN COUPLED RECEPTOR 149-RELATED"/>
    <property type="match status" value="1"/>
</dbReference>
<evidence type="ECO:0000313" key="13">
    <source>
        <dbReference type="Proteomes" id="UP000287033"/>
    </source>
</evidence>
<keyword evidence="3 10" id="KW-0812">Transmembrane</keyword>
<proteinExistence type="predicted"/>
<feature type="transmembrane region" description="Helical" evidence="10">
    <location>
        <begin position="71"/>
        <end position="93"/>
    </location>
</feature>
<dbReference type="InterPro" id="IPR017452">
    <property type="entry name" value="GPCR_Rhodpsn_7TM"/>
</dbReference>
<feature type="transmembrane region" description="Helical" evidence="10">
    <location>
        <begin position="192"/>
        <end position="216"/>
    </location>
</feature>
<feature type="transmembrane region" description="Helical" evidence="10">
    <location>
        <begin position="335"/>
        <end position="353"/>
    </location>
</feature>
<keyword evidence="7" id="KW-0675">Receptor</keyword>
<dbReference type="PANTHER" id="PTHR24229">
    <property type="entry name" value="NEUROPEPTIDES RECEPTOR"/>
    <property type="match status" value="1"/>
</dbReference>
<comment type="subcellular location">
    <subcellularLocation>
        <location evidence="1">Cell membrane</location>
        <topology evidence="1">Multi-pass membrane protein</topology>
    </subcellularLocation>
</comment>
<protein>
    <recommendedName>
        <fullName evidence="11">G-protein coupled receptors family 1 profile domain-containing protein</fullName>
    </recommendedName>
</protein>
<keyword evidence="5" id="KW-0297">G-protein coupled receptor</keyword>
<evidence type="ECO:0000256" key="1">
    <source>
        <dbReference type="ARBA" id="ARBA00004651"/>
    </source>
</evidence>
<feature type="transmembrane region" description="Helical" evidence="10">
    <location>
        <begin position="153"/>
        <end position="172"/>
    </location>
</feature>
<keyword evidence="8" id="KW-0807">Transducer</keyword>
<dbReference type="SUPFAM" id="SSF81321">
    <property type="entry name" value="Family A G protein-coupled receptor-like"/>
    <property type="match status" value="1"/>
</dbReference>
<dbReference type="EMBL" id="BEZZ01000424">
    <property type="protein sequence ID" value="GCC32292.1"/>
    <property type="molecule type" value="Genomic_DNA"/>
</dbReference>
<dbReference type="GO" id="GO:0005886">
    <property type="term" value="C:plasma membrane"/>
    <property type="evidence" value="ECO:0007669"/>
    <property type="project" value="UniProtKB-SubCell"/>
</dbReference>
<evidence type="ECO:0000259" key="11">
    <source>
        <dbReference type="PROSITE" id="PS50262"/>
    </source>
</evidence>
<evidence type="ECO:0000256" key="10">
    <source>
        <dbReference type="SAM" id="Phobius"/>
    </source>
</evidence>
<dbReference type="GO" id="GO:0043005">
    <property type="term" value="C:neuron projection"/>
    <property type="evidence" value="ECO:0007669"/>
    <property type="project" value="TreeGrafter"/>
</dbReference>
<evidence type="ECO:0000256" key="7">
    <source>
        <dbReference type="ARBA" id="ARBA00023170"/>
    </source>
</evidence>
<feature type="transmembrane region" description="Helical" evidence="10">
    <location>
        <begin position="113"/>
        <end position="132"/>
    </location>
</feature>
<feature type="compositionally biased region" description="Polar residues" evidence="9">
    <location>
        <begin position="447"/>
        <end position="464"/>
    </location>
</feature>
<feature type="domain" description="G-protein coupled receptors family 1 profile" evidence="11">
    <location>
        <begin position="55"/>
        <end position="352"/>
    </location>
</feature>
<feature type="transmembrane region" description="Helical" evidence="10">
    <location>
        <begin position="39"/>
        <end position="64"/>
    </location>
</feature>
<evidence type="ECO:0000256" key="3">
    <source>
        <dbReference type="ARBA" id="ARBA00022692"/>
    </source>
</evidence>
<evidence type="ECO:0000256" key="5">
    <source>
        <dbReference type="ARBA" id="ARBA00023040"/>
    </source>
</evidence>
<comment type="caution">
    <text evidence="12">The sequence shown here is derived from an EMBL/GenBank/DDBJ whole genome shotgun (WGS) entry which is preliminary data.</text>
</comment>